<dbReference type="Proteomes" id="UP000634919">
    <property type="component" value="Unassembled WGS sequence"/>
</dbReference>
<keyword evidence="7" id="KW-1185">Reference proteome</keyword>
<dbReference type="EMBL" id="JACSQK010000006">
    <property type="protein sequence ID" value="MBD7961417.1"/>
    <property type="molecule type" value="Genomic_DNA"/>
</dbReference>
<dbReference type="PROSITE" id="PS50893">
    <property type="entry name" value="ABC_TRANSPORTER_2"/>
    <property type="match status" value="1"/>
</dbReference>
<dbReference type="Pfam" id="PF12399">
    <property type="entry name" value="BCA_ABC_TP_C"/>
    <property type="match status" value="1"/>
</dbReference>
<dbReference type="PANTHER" id="PTHR45772:SF3">
    <property type="entry name" value="ABC TRANSPORTER ATP-BINDING PROTEIN"/>
    <property type="match status" value="1"/>
</dbReference>
<dbReference type="InterPro" id="IPR027417">
    <property type="entry name" value="P-loop_NTPase"/>
</dbReference>
<evidence type="ECO:0000259" key="5">
    <source>
        <dbReference type="PROSITE" id="PS50893"/>
    </source>
</evidence>
<sequence length="260" mass="28535">MSAATPYALELRDLRKSFGKTEIIRGANLAVQAGERVAIIGPNGAGKSTLFNLISGRFAPTSGDVLLHGQSINGKEPYEINRLGLSRSFQITNIFPKLSVFENLRCGVLWSMGYRYTFLRFLSRMDAVNERAKQLMEQIGLQKKRDELAVNLTYAEQRALEIGITIAGGADVILLDEPTAGMSNSETRRFIQLIREVTEGKTLLTVEHDMGVVFGLADKIAVVVYGEVIAFDTPENVRANARVQEAYLGSAVADEQAALH</sequence>
<evidence type="ECO:0000313" key="6">
    <source>
        <dbReference type="EMBL" id="MBD7961417.1"/>
    </source>
</evidence>
<dbReference type="SUPFAM" id="SSF52540">
    <property type="entry name" value="P-loop containing nucleoside triphosphate hydrolases"/>
    <property type="match status" value="1"/>
</dbReference>
<dbReference type="GO" id="GO:0005524">
    <property type="term" value="F:ATP binding"/>
    <property type="evidence" value="ECO:0007669"/>
    <property type="project" value="UniProtKB-KW"/>
</dbReference>
<comment type="caution">
    <text evidence="6">The sequence shown here is derived from an EMBL/GenBank/DDBJ whole genome shotgun (WGS) entry which is preliminary data.</text>
</comment>
<dbReference type="Pfam" id="PF00005">
    <property type="entry name" value="ABC_tran"/>
    <property type="match status" value="1"/>
</dbReference>
<feature type="domain" description="ABC transporter" evidence="5">
    <location>
        <begin position="9"/>
        <end position="250"/>
    </location>
</feature>
<name>A0ABR8SD56_9BURK</name>
<dbReference type="InterPro" id="IPR051120">
    <property type="entry name" value="ABC_AA/LPS_Transport"/>
</dbReference>
<reference evidence="6 7" key="1">
    <citation type="submission" date="2020-08" db="EMBL/GenBank/DDBJ databases">
        <title>A Genomic Blueprint of the Chicken Gut Microbiome.</title>
        <authorList>
            <person name="Gilroy R."/>
            <person name="Ravi A."/>
            <person name="Getino M."/>
            <person name="Pursley I."/>
            <person name="Horton D.L."/>
            <person name="Alikhan N.-F."/>
            <person name="Baker D."/>
            <person name="Gharbi K."/>
            <person name="Hall N."/>
            <person name="Watson M."/>
            <person name="Adriaenssens E.M."/>
            <person name="Foster-Nyarko E."/>
            <person name="Jarju S."/>
            <person name="Secka A."/>
            <person name="Antonio M."/>
            <person name="Oren A."/>
            <person name="Chaudhuri R."/>
            <person name="La Ragione R.M."/>
            <person name="Hildebrand F."/>
            <person name="Pallen M.J."/>
        </authorList>
    </citation>
    <scope>NUCLEOTIDE SEQUENCE [LARGE SCALE GENOMIC DNA]</scope>
    <source>
        <strain evidence="6 7">Sa2CVA6</strain>
    </source>
</reference>
<dbReference type="InterPro" id="IPR003593">
    <property type="entry name" value="AAA+_ATPase"/>
</dbReference>
<proteinExistence type="predicted"/>
<evidence type="ECO:0000256" key="1">
    <source>
        <dbReference type="ARBA" id="ARBA00022448"/>
    </source>
</evidence>
<evidence type="ECO:0000256" key="4">
    <source>
        <dbReference type="ARBA" id="ARBA00022840"/>
    </source>
</evidence>
<evidence type="ECO:0000256" key="3">
    <source>
        <dbReference type="ARBA" id="ARBA00022741"/>
    </source>
</evidence>
<organism evidence="6 7">
    <name type="scientific">Comamonas avium</name>
    <dbReference type="NCBI Taxonomy" id="2762231"/>
    <lineage>
        <taxon>Bacteria</taxon>
        <taxon>Pseudomonadati</taxon>
        <taxon>Pseudomonadota</taxon>
        <taxon>Betaproteobacteria</taxon>
        <taxon>Burkholderiales</taxon>
        <taxon>Comamonadaceae</taxon>
        <taxon>Comamonas</taxon>
    </lineage>
</organism>
<keyword evidence="3" id="KW-0547">Nucleotide-binding</keyword>
<accession>A0ABR8SD56</accession>
<keyword evidence="2" id="KW-1003">Cell membrane</keyword>
<evidence type="ECO:0000313" key="7">
    <source>
        <dbReference type="Proteomes" id="UP000634919"/>
    </source>
</evidence>
<dbReference type="Gene3D" id="3.40.50.300">
    <property type="entry name" value="P-loop containing nucleotide triphosphate hydrolases"/>
    <property type="match status" value="1"/>
</dbReference>
<dbReference type="RefSeq" id="WP_191723817.1">
    <property type="nucleotide sequence ID" value="NZ_JACSQK010000006.1"/>
</dbReference>
<dbReference type="CDD" id="cd03219">
    <property type="entry name" value="ABC_Mj1267_LivG_branched"/>
    <property type="match status" value="1"/>
</dbReference>
<keyword evidence="1" id="KW-0813">Transport</keyword>
<gene>
    <name evidence="6" type="ORF">H9646_13115</name>
</gene>
<dbReference type="InterPro" id="IPR003439">
    <property type="entry name" value="ABC_transporter-like_ATP-bd"/>
</dbReference>
<dbReference type="PANTHER" id="PTHR45772">
    <property type="entry name" value="CONSERVED COMPONENT OF ABC TRANSPORTER FOR NATURAL AMINO ACIDS-RELATED"/>
    <property type="match status" value="1"/>
</dbReference>
<keyword evidence="2" id="KW-0472">Membrane</keyword>
<keyword evidence="4 6" id="KW-0067">ATP-binding</keyword>
<dbReference type="InterPro" id="IPR032823">
    <property type="entry name" value="BCA_ABC_TP_C"/>
</dbReference>
<protein>
    <submittedName>
        <fullName evidence="6">ABC transporter ATP-binding protein</fullName>
    </submittedName>
</protein>
<evidence type="ECO:0000256" key="2">
    <source>
        <dbReference type="ARBA" id="ARBA00022475"/>
    </source>
</evidence>
<dbReference type="SMART" id="SM00382">
    <property type="entry name" value="AAA"/>
    <property type="match status" value="1"/>
</dbReference>